<protein>
    <recommendedName>
        <fullName evidence="3">ABC1 atypical kinase-like domain-containing protein</fullName>
    </recommendedName>
</protein>
<dbReference type="PANTHER" id="PTHR10566:SF113">
    <property type="entry name" value="PROTEIN ACTIVITY OF BC1 COMPLEX KINASE 7, CHLOROPLASTIC"/>
    <property type="match status" value="1"/>
</dbReference>
<feature type="transmembrane region" description="Helical" evidence="2">
    <location>
        <begin position="524"/>
        <end position="542"/>
    </location>
</feature>
<name>A0A160T203_9CHLR</name>
<dbReference type="KEGG" id="pbf:CFX0092_A1000"/>
<evidence type="ECO:0000313" key="4">
    <source>
        <dbReference type="EMBL" id="CUS02878.2"/>
    </source>
</evidence>
<dbReference type="OrthoDB" id="9795390at2"/>
<proteinExistence type="inferred from homology"/>
<keyword evidence="2" id="KW-0812">Transmembrane</keyword>
<evidence type="ECO:0000313" key="5">
    <source>
        <dbReference type="Proteomes" id="UP000215027"/>
    </source>
</evidence>
<dbReference type="InterPro" id="IPR050154">
    <property type="entry name" value="UbiB_kinase"/>
</dbReference>
<feature type="domain" description="ABC1 atypical kinase-like" evidence="3">
    <location>
        <begin position="94"/>
        <end position="357"/>
    </location>
</feature>
<dbReference type="CDD" id="cd05121">
    <property type="entry name" value="ABC1_ADCK3-like"/>
    <property type="match status" value="1"/>
</dbReference>
<dbReference type="InterPro" id="IPR011009">
    <property type="entry name" value="Kinase-like_dom_sf"/>
</dbReference>
<evidence type="ECO:0000256" key="2">
    <source>
        <dbReference type="SAM" id="Phobius"/>
    </source>
</evidence>
<accession>A0A160T203</accession>
<keyword evidence="2" id="KW-0472">Membrane</keyword>
<dbReference type="RefSeq" id="WP_095042447.1">
    <property type="nucleotide sequence ID" value="NZ_LN890655.1"/>
</dbReference>
<evidence type="ECO:0000259" key="3">
    <source>
        <dbReference type="Pfam" id="PF03109"/>
    </source>
</evidence>
<keyword evidence="5" id="KW-1185">Reference proteome</keyword>
<keyword evidence="2" id="KW-1133">Transmembrane helix</keyword>
<dbReference type="SUPFAM" id="SSF56112">
    <property type="entry name" value="Protein kinase-like (PK-like)"/>
    <property type="match status" value="1"/>
</dbReference>
<dbReference type="AlphaFoldDB" id="A0A160T203"/>
<evidence type="ECO:0000256" key="1">
    <source>
        <dbReference type="ARBA" id="ARBA00009670"/>
    </source>
</evidence>
<organism evidence="4 5">
    <name type="scientific">Candidatus Promineifilum breve</name>
    <dbReference type="NCBI Taxonomy" id="1806508"/>
    <lineage>
        <taxon>Bacteria</taxon>
        <taxon>Bacillati</taxon>
        <taxon>Chloroflexota</taxon>
        <taxon>Ardenticatenia</taxon>
        <taxon>Candidatus Promineifilales</taxon>
        <taxon>Candidatus Promineifilaceae</taxon>
        <taxon>Candidatus Promineifilum</taxon>
    </lineage>
</organism>
<dbReference type="Pfam" id="PF03109">
    <property type="entry name" value="ABC1"/>
    <property type="match status" value="1"/>
</dbReference>
<gene>
    <name evidence="4" type="ORF">CFX0092_A1000</name>
</gene>
<dbReference type="PANTHER" id="PTHR10566">
    <property type="entry name" value="CHAPERONE-ACTIVITY OF BC1 COMPLEX CABC1 -RELATED"/>
    <property type="match status" value="1"/>
</dbReference>
<dbReference type="Proteomes" id="UP000215027">
    <property type="component" value="Chromosome I"/>
</dbReference>
<reference evidence="4" key="1">
    <citation type="submission" date="2016-01" db="EMBL/GenBank/DDBJ databases">
        <authorList>
            <person name="Mcilroy J.S."/>
            <person name="Karst M S."/>
            <person name="Albertsen M."/>
        </authorList>
    </citation>
    <scope>NUCLEOTIDE SEQUENCE</scope>
    <source>
        <strain evidence="4">Cfx-K</strain>
    </source>
</reference>
<dbReference type="EMBL" id="LN890655">
    <property type="protein sequence ID" value="CUS02878.2"/>
    <property type="molecule type" value="Genomic_DNA"/>
</dbReference>
<dbReference type="InterPro" id="IPR004147">
    <property type="entry name" value="ABC1_dom"/>
</dbReference>
<comment type="similarity">
    <text evidence="1">Belongs to the protein kinase superfamily. ADCK protein kinase family.</text>
</comment>
<sequence>MNSESQIDTYRYRRILQFFSGVIARILWWDLVMRRVPVTRQRALASRSDRYRELSRDFRGLAIEMGGVMIKLGQFLSSRVDVLPPEITQELKGLQDEVPPADTAQVMGLLREQLGDIDRRFEYIAPDPLAAASLGQVYRARLKPPRGESGPGAAVVIKVQRPQIESMVRTDLAALRVVARWLMRYKPIRRRANVPALMEEFARTLWEELDYQSEADNAEHFARIHADNDRIYIPRVYREHSTKRVVVLEDVESLKIADVDALTEAGIDTKDVADLLLEAYFKQVFVAEFFHADPHPGNLFVRPQSAAPGELIGAGGPSFQLIFVDFGMAVRVPPATGESLRKVLFGVTQRDAGQLTEAARELGFFLPGADMERIEEAIDTVLTQVWGRNLLDLAQPDPREIEAIGREFRDLLYDFPFQIPQDFIYLGRAMGMISGLVSQLDPQINPWRKIERYGQQLLRSQSVAFLRERGLSGLLEAARPYLETPLRIQRLLEEAEKGRLRVQLKSDRDGLRQQERLEKRVGQLGWSIVSAAGILSATLLYLERRREKRQDGD</sequence>